<keyword evidence="2 10" id="KW-0808">Transferase</keyword>
<dbReference type="Gene3D" id="3.40.50.620">
    <property type="entry name" value="HUPs"/>
    <property type="match status" value="1"/>
</dbReference>
<dbReference type="InterPro" id="IPR023382">
    <property type="entry name" value="MnmA-like_central_sf"/>
</dbReference>
<feature type="domain" description="tRNA-specific 2-thiouridylase MnmA-like central" evidence="12">
    <location>
        <begin position="205"/>
        <end position="258"/>
    </location>
</feature>
<evidence type="ECO:0000313" key="13">
    <source>
        <dbReference type="EMBL" id="PVY94819.1"/>
    </source>
</evidence>
<dbReference type="InterPro" id="IPR046884">
    <property type="entry name" value="MnmA-like_central"/>
</dbReference>
<sequence length="343" mass="38443">MKVLLAMSGGVDSSLCGYLLQEMGYEVHGVTFDTGMTEREKFKKDVEDAKAVAESLGFGHSVVEYKDYFRKNVVAPFIDAYIAGKTPNPCIICNRVLKFGTLMDYALSHGYDMLATGHYANIGKIGEKYLLKKAKDERKDQTYFMYGASNLDRVIFPLGNFTKVETRELAHKLGIKTMDKKDSQEVCFISSNYRDFLNSEKVELPKEGNFIDINGNILGRHEGTFNYTVGQRKGLNIALGARAYVIDIDKNNNTVTLGDESYLFKKTVVAEMPETVDANLLEDKIYEVKTRYKLHGDPARVKFDGKYLIGEFEEGVRAPAVGQSMVVYDGDYVITGGEIIDAY</sequence>
<keyword evidence="4 10" id="KW-0547">Nucleotide-binding</keyword>
<dbReference type="Pfam" id="PF20258">
    <property type="entry name" value="tRNA_Me_trans_C"/>
    <property type="match status" value="1"/>
</dbReference>
<accession>A0A2U1E567</accession>
<dbReference type="InterPro" id="IPR004506">
    <property type="entry name" value="MnmA-like"/>
</dbReference>
<feature type="region of interest" description="Interaction with tRNA" evidence="10">
    <location>
        <begin position="291"/>
        <end position="292"/>
    </location>
</feature>
<proteinExistence type="inferred from homology"/>
<keyword evidence="1 10" id="KW-0820">tRNA-binding</keyword>
<dbReference type="EMBL" id="QEKV01000003">
    <property type="protein sequence ID" value="PVY94819.1"/>
    <property type="molecule type" value="Genomic_DNA"/>
</dbReference>
<comment type="catalytic activity">
    <reaction evidence="8 10">
        <text>S-sulfanyl-L-cysteinyl-[protein] + uridine(34) in tRNA + AH2 + ATP = 2-thiouridine(34) in tRNA + L-cysteinyl-[protein] + A + AMP + diphosphate + H(+)</text>
        <dbReference type="Rhea" id="RHEA:47032"/>
        <dbReference type="Rhea" id="RHEA-COMP:10131"/>
        <dbReference type="Rhea" id="RHEA-COMP:11726"/>
        <dbReference type="Rhea" id="RHEA-COMP:11727"/>
        <dbReference type="Rhea" id="RHEA-COMP:11728"/>
        <dbReference type="ChEBI" id="CHEBI:13193"/>
        <dbReference type="ChEBI" id="CHEBI:15378"/>
        <dbReference type="ChEBI" id="CHEBI:17499"/>
        <dbReference type="ChEBI" id="CHEBI:29950"/>
        <dbReference type="ChEBI" id="CHEBI:30616"/>
        <dbReference type="ChEBI" id="CHEBI:33019"/>
        <dbReference type="ChEBI" id="CHEBI:61963"/>
        <dbReference type="ChEBI" id="CHEBI:65315"/>
        <dbReference type="ChEBI" id="CHEBI:87170"/>
        <dbReference type="ChEBI" id="CHEBI:456215"/>
        <dbReference type="EC" id="2.8.1.13"/>
    </reaction>
</comment>
<keyword evidence="13" id="KW-0489">Methyltransferase</keyword>
<gene>
    <name evidence="10" type="primary">mnmA</name>
    <name evidence="13" type="ORF">C7381_10357</name>
</gene>
<keyword evidence="3 10" id="KW-0819">tRNA processing</keyword>
<keyword evidence="14" id="KW-1185">Reference proteome</keyword>
<evidence type="ECO:0000256" key="1">
    <source>
        <dbReference type="ARBA" id="ARBA00022555"/>
    </source>
</evidence>
<evidence type="ECO:0000256" key="4">
    <source>
        <dbReference type="ARBA" id="ARBA00022741"/>
    </source>
</evidence>
<feature type="active site" description="Nucleophile" evidence="10">
    <location>
        <position position="93"/>
    </location>
</feature>
<dbReference type="EC" id="2.8.1.13" evidence="10"/>
<feature type="site" description="Interaction with tRNA" evidence="10">
    <location>
        <position position="118"/>
    </location>
</feature>
<evidence type="ECO:0000256" key="2">
    <source>
        <dbReference type="ARBA" id="ARBA00022679"/>
    </source>
</evidence>
<dbReference type="PANTHER" id="PTHR11933:SF5">
    <property type="entry name" value="MITOCHONDRIAL TRNA-SPECIFIC 2-THIOURIDYLASE 1"/>
    <property type="match status" value="1"/>
</dbReference>
<dbReference type="Gene3D" id="2.40.30.10">
    <property type="entry name" value="Translation factors"/>
    <property type="match status" value="1"/>
</dbReference>
<evidence type="ECO:0000256" key="8">
    <source>
        <dbReference type="ARBA" id="ARBA00051542"/>
    </source>
</evidence>
<feature type="binding site" evidence="10">
    <location>
        <begin position="6"/>
        <end position="13"/>
    </location>
    <ligand>
        <name>ATP</name>
        <dbReference type="ChEBI" id="CHEBI:30616"/>
    </ligand>
</feature>
<dbReference type="FunFam" id="2.30.30.280:FF:000001">
    <property type="entry name" value="tRNA-specific 2-thiouridylase MnmA"/>
    <property type="match status" value="1"/>
</dbReference>
<name>A0A2U1E567_9FIRM</name>
<comment type="caution">
    <text evidence="10">Lacks conserved residue(s) required for the propagation of feature annotation.</text>
</comment>
<reference evidence="13 14" key="1">
    <citation type="submission" date="2018-04" db="EMBL/GenBank/DDBJ databases">
        <title>Genomic Encyclopedia of Type Strains, Phase IV (KMG-IV): sequencing the most valuable type-strain genomes for metagenomic binning, comparative biology and taxonomic classification.</title>
        <authorList>
            <person name="Goeker M."/>
        </authorList>
    </citation>
    <scope>NUCLEOTIDE SEQUENCE [LARGE SCALE GENOMIC DNA]</scope>
    <source>
        <strain evidence="13 14">DSM 20705</strain>
    </source>
</reference>
<keyword evidence="6 10" id="KW-0694">RNA-binding</keyword>
<evidence type="ECO:0000256" key="9">
    <source>
        <dbReference type="ARBA" id="ARBA00056575"/>
    </source>
</evidence>
<dbReference type="InterPro" id="IPR046885">
    <property type="entry name" value="MnmA-like_C"/>
</dbReference>
<feature type="domain" description="tRNA-specific 2-thiouridylase MnmA-like C-terminal" evidence="11">
    <location>
        <begin position="284"/>
        <end position="339"/>
    </location>
</feature>
<dbReference type="GO" id="GO:0005524">
    <property type="term" value="F:ATP binding"/>
    <property type="evidence" value="ECO:0007669"/>
    <property type="project" value="UniProtKB-KW"/>
</dbReference>
<evidence type="ECO:0000256" key="6">
    <source>
        <dbReference type="ARBA" id="ARBA00022884"/>
    </source>
</evidence>
<dbReference type="Pfam" id="PF03054">
    <property type="entry name" value="tRNA_Me_trans"/>
    <property type="match status" value="1"/>
</dbReference>
<feature type="binding site" evidence="10">
    <location>
        <position position="117"/>
    </location>
    <ligand>
        <name>ATP</name>
        <dbReference type="ChEBI" id="CHEBI:30616"/>
    </ligand>
</feature>
<comment type="caution">
    <text evidence="13">The sequence shown here is derived from an EMBL/GenBank/DDBJ whole genome shotgun (WGS) entry which is preliminary data.</text>
</comment>
<comment type="function">
    <text evidence="9 10">Catalyzes the 2-thiolation of uridine at the wobble position (U34) of tRNA, leading to the formation of s(2)U34.</text>
</comment>
<evidence type="ECO:0000259" key="11">
    <source>
        <dbReference type="Pfam" id="PF20258"/>
    </source>
</evidence>
<evidence type="ECO:0000256" key="10">
    <source>
        <dbReference type="HAMAP-Rule" id="MF_00144"/>
    </source>
</evidence>
<evidence type="ECO:0000256" key="3">
    <source>
        <dbReference type="ARBA" id="ARBA00022694"/>
    </source>
</evidence>
<dbReference type="NCBIfam" id="TIGR00420">
    <property type="entry name" value="trmU"/>
    <property type="match status" value="1"/>
</dbReference>
<dbReference type="SUPFAM" id="SSF52402">
    <property type="entry name" value="Adenine nucleotide alpha hydrolases-like"/>
    <property type="match status" value="1"/>
</dbReference>
<dbReference type="AlphaFoldDB" id="A0A2U1E567"/>
<dbReference type="Pfam" id="PF20259">
    <property type="entry name" value="tRNA_Me_trans_M"/>
    <property type="match status" value="1"/>
</dbReference>
<dbReference type="GO" id="GO:0008168">
    <property type="term" value="F:methyltransferase activity"/>
    <property type="evidence" value="ECO:0007669"/>
    <property type="project" value="UniProtKB-KW"/>
</dbReference>
<comment type="subcellular location">
    <subcellularLocation>
        <location evidence="10">Cytoplasm</location>
    </subcellularLocation>
</comment>
<dbReference type="RefSeq" id="WP_034546017.1">
    <property type="nucleotide sequence ID" value="NZ_QEKV01000003.1"/>
</dbReference>
<protein>
    <recommendedName>
        <fullName evidence="10">tRNA-specific 2-thiouridylase MnmA</fullName>
        <ecNumber evidence="10">2.8.1.13</ecNumber>
    </recommendedName>
</protein>
<keyword evidence="5 10" id="KW-0067">ATP-binding</keyword>
<feature type="binding site" evidence="10">
    <location>
        <position position="32"/>
    </location>
    <ligand>
        <name>ATP</name>
        <dbReference type="ChEBI" id="CHEBI:30616"/>
    </ligand>
</feature>
<dbReference type="GO" id="GO:0103016">
    <property type="term" value="F:tRNA-uridine 2-sulfurtransferase activity"/>
    <property type="evidence" value="ECO:0007669"/>
    <property type="project" value="UniProtKB-EC"/>
</dbReference>
<evidence type="ECO:0000259" key="12">
    <source>
        <dbReference type="Pfam" id="PF20259"/>
    </source>
</evidence>
<organism evidence="13 14">
    <name type="scientific">Ezakiella coagulans</name>
    <dbReference type="NCBI Taxonomy" id="46507"/>
    <lineage>
        <taxon>Bacteria</taxon>
        <taxon>Bacillati</taxon>
        <taxon>Bacillota</taxon>
        <taxon>Tissierellia</taxon>
        <taxon>Ezakiella</taxon>
    </lineage>
</organism>
<dbReference type="GO" id="GO:0005737">
    <property type="term" value="C:cytoplasm"/>
    <property type="evidence" value="ECO:0007669"/>
    <property type="project" value="UniProtKB-SubCell"/>
</dbReference>
<feature type="active site" description="Cysteine persulfide intermediate" evidence="10">
    <location>
        <position position="187"/>
    </location>
</feature>
<dbReference type="InterPro" id="IPR014729">
    <property type="entry name" value="Rossmann-like_a/b/a_fold"/>
</dbReference>
<dbReference type="CDD" id="cd01998">
    <property type="entry name" value="MnmA_TRMU-like"/>
    <property type="match status" value="1"/>
</dbReference>
<dbReference type="NCBIfam" id="NF001138">
    <property type="entry name" value="PRK00143.1"/>
    <property type="match status" value="1"/>
</dbReference>
<dbReference type="GO" id="GO:0032259">
    <property type="term" value="P:methylation"/>
    <property type="evidence" value="ECO:0007669"/>
    <property type="project" value="UniProtKB-KW"/>
</dbReference>
<dbReference type="Gene3D" id="2.30.30.280">
    <property type="entry name" value="Adenine nucleotide alpha hydrolases-like domains"/>
    <property type="match status" value="1"/>
</dbReference>
<dbReference type="GO" id="GO:0002143">
    <property type="term" value="P:tRNA wobble position uridine thiolation"/>
    <property type="evidence" value="ECO:0007669"/>
    <property type="project" value="TreeGrafter"/>
</dbReference>
<feature type="site" description="Interaction with tRNA" evidence="10">
    <location>
        <position position="323"/>
    </location>
</feature>
<keyword evidence="7" id="KW-1015">Disulfide bond</keyword>
<dbReference type="Proteomes" id="UP000245793">
    <property type="component" value="Unassembled WGS sequence"/>
</dbReference>
<comment type="similarity">
    <text evidence="10">Belongs to the MnmA/TRMU family.</text>
</comment>
<evidence type="ECO:0000313" key="14">
    <source>
        <dbReference type="Proteomes" id="UP000245793"/>
    </source>
</evidence>
<feature type="region of interest" description="Interaction with tRNA" evidence="10">
    <location>
        <begin position="139"/>
        <end position="141"/>
    </location>
</feature>
<dbReference type="GO" id="GO:0000049">
    <property type="term" value="F:tRNA binding"/>
    <property type="evidence" value="ECO:0007669"/>
    <property type="project" value="UniProtKB-KW"/>
</dbReference>
<evidence type="ECO:0000256" key="5">
    <source>
        <dbReference type="ARBA" id="ARBA00022840"/>
    </source>
</evidence>
<dbReference type="PANTHER" id="PTHR11933">
    <property type="entry name" value="TRNA 5-METHYLAMINOMETHYL-2-THIOURIDYLATE -METHYLTRANSFERASE"/>
    <property type="match status" value="1"/>
</dbReference>
<dbReference type="HAMAP" id="MF_00144">
    <property type="entry name" value="tRNA_thiouridyl_MnmA"/>
    <property type="match status" value="1"/>
</dbReference>
<evidence type="ECO:0000256" key="7">
    <source>
        <dbReference type="ARBA" id="ARBA00023157"/>
    </source>
</evidence>
<keyword evidence="10" id="KW-0963">Cytoplasm</keyword>